<accession>G0MVU4</accession>
<gene>
    <name evidence="2" type="ORF">CAEBREN_21592</name>
</gene>
<reference evidence="3" key="1">
    <citation type="submission" date="2011-07" db="EMBL/GenBank/DDBJ databases">
        <authorList>
            <consortium name="Caenorhabditis brenneri Sequencing and Analysis Consortium"/>
            <person name="Wilson R.K."/>
        </authorList>
    </citation>
    <scope>NUCLEOTIDE SEQUENCE [LARGE SCALE GENOMIC DNA]</scope>
    <source>
        <strain evidence="3">PB2801</strain>
    </source>
</reference>
<dbReference type="AlphaFoldDB" id="G0MVU4"/>
<dbReference type="HOGENOM" id="CLU_2099008_0_0_1"/>
<feature type="compositionally biased region" description="Basic and acidic residues" evidence="1">
    <location>
        <begin position="77"/>
        <end position="93"/>
    </location>
</feature>
<evidence type="ECO:0000313" key="2">
    <source>
        <dbReference type="EMBL" id="EGT45296.1"/>
    </source>
</evidence>
<organism evidence="3">
    <name type="scientific">Caenorhabditis brenneri</name>
    <name type="common">Nematode worm</name>
    <dbReference type="NCBI Taxonomy" id="135651"/>
    <lineage>
        <taxon>Eukaryota</taxon>
        <taxon>Metazoa</taxon>
        <taxon>Ecdysozoa</taxon>
        <taxon>Nematoda</taxon>
        <taxon>Chromadorea</taxon>
        <taxon>Rhabditida</taxon>
        <taxon>Rhabditina</taxon>
        <taxon>Rhabditomorpha</taxon>
        <taxon>Rhabditoidea</taxon>
        <taxon>Rhabditidae</taxon>
        <taxon>Peloderinae</taxon>
        <taxon>Caenorhabditis</taxon>
    </lineage>
</organism>
<name>G0MVU4_CAEBE</name>
<proteinExistence type="predicted"/>
<evidence type="ECO:0000313" key="3">
    <source>
        <dbReference type="Proteomes" id="UP000008068"/>
    </source>
</evidence>
<protein>
    <submittedName>
        <fullName evidence="2">Uncharacterized protein</fullName>
    </submittedName>
</protein>
<keyword evidence="3" id="KW-1185">Reference proteome</keyword>
<dbReference type="Proteomes" id="UP000008068">
    <property type="component" value="Unassembled WGS sequence"/>
</dbReference>
<sequence>MEKGVEMDYKMTEIVVCLLGNMGQWPTDDWKIDLNSTKIPGSECMDGFVNDDGLCVLALPTTAPEPVPNTPKNPVASDEKKKKEGDAEKKEASESSATTRSYSSGLLILMFIRLVF</sequence>
<dbReference type="EMBL" id="GL379815">
    <property type="protein sequence ID" value="EGT45296.1"/>
    <property type="molecule type" value="Genomic_DNA"/>
</dbReference>
<feature type="region of interest" description="Disordered" evidence="1">
    <location>
        <begin position="60"/>
        <end position="100"/>
    </location>
</feature>
<dbReference type="InParanoid" id="G0MVU4"/>
<evidence type="ECO:0000256" key="1">
    <source>
        <dbReference type="SAM" id="MobiDB-lite"/>
    </source>
</evidence>